<sequence length="257" mass="28862">MNLQIKSNPETLAVLQQHRSIRRFLDKTIPEADIQRIVSSTLAVSSSSHGQAFSIINVTNPENRKKLAEYAGNQQQVIDCSHFFVFCADLHRLEGLASRAGADLTASLDSTEMFIIATVDAALAAQNTAVAAEALGLGIVYIGGLRNNPQQVSELLKLPERVYPVFGMCIGYPDPEHIPGLKPRLPREAVFFQDEYAPFEQSVPYLLEYDQTMKQYYLDRTDGRRAETWSDTMIDSKKVPRRMFMKSFLAERGFPLT</sequence>
<protein>
    <submittedName>
        <fullName evidence="7">Oxygen-insensitive NADPH nitroreductase</fullName>
    </submittedName>
</protein>
<dbReference type="InterPro" id="IPR016446">
    <property type="entry name" value="Flavin_OxRdtase_Frp"/>
</dbReference>
<accession>A0ABU5ZET5</accession>
<keyword evidence="4 5" id="KW-0560">Oxidoreductase</keyword>
<evidence type="ECO:0000313" key="7">
    <source>
        <dbReference type="EMBL" id="MEB3100728.1"/>
    </source>
</evidence>
<evidence type="ECO:0000259" key="6">
    <source>
        <dbReference type="Pfam" id="PF00881"/>
    </source>
</evidence>
<keyword evidence="2 5" id="KW-0285">Flavoprotein</keyword>
<dbReference type="PANTHER" id="PTHR43425:SF3">
    <property type="entry name" value="NADPH-DEPENDENT OXIDOREDUCTASE"/>
    <property type="match status" value="1"/>
</dbReference>
<dbReference type="PANTHER" id="PTHR43425">
    <property type="entry name" value="OXYGEN-INSENSITIVE NADPH NITROREDUCTASE"/>
    <property type="match status" value="1"/>
</dbReference>
<name>A0ABU5ZET5_9BACL</name>
<dbReference type="NCBIfam" id="NF008033">
    <property type="entry name" value="PRK10765.1"/>
    <property type="match status" value="1"/>
</dbReference>
<evidence type="ECO:0000313" key="8">
    <source>
        <dbReference type="Proteomes" id="UP001310386"/>
    </source>
</evidence>
<comment type="caution">
    <text evidence="7">The sequence shown here is derived from an EMBL/GenBank/DDBJ whole genome shotgun (WGS) entry which is preliminary data.</text>
</comment>
<evidence type="ECO:0000256" key="4">
    <source>
        <dbReference type="ARBA" id="ARBA00023002"/>
    </source>
</evidence>
<dbReference type="EMBL" id="JAYJLD010000003">
    <property type="protein sequence ID" value="MEB3100728.1"/>
    <property type="molecule type" value="Genomic_DNA"/>
</dbReference>
<dbReference type="RefSeq" id="WP_371752841.1">
    <property type="nucleotide sequence ID" value="NZ_JAYJLD010000003.1"/>
</dbReference>
<comment type="similarity">
    <text evidence="1 5">Belongs to the flavin oxidoreductase frp family.</text>
</comment>
<dbReference type="InterPro" id="IPR029479">
    <property type="entry name" value="Nitroreductase"/>
</dbReference>
<dbReference type="InterPro" id="IPR000415">
    <property type="entry name" value="Nitroreductase-like"/>
</dbReference>
<dbReference type="Gene3D" id="3.40.109.10">
    <property type="entry name" value="NADH Oxidase"/>
    <property type="match status" value="1"/>
</dbReference>
<dbReference type="CDD" id="cd02146">
    <property type="entry name" value="NfsA-like"/>
    <property type="match status" value="1"/>
</dbReference>
<dbReference type="Pfam" id="PF00881">
    <property type="entry name" value="Nitroreductase"/>
    <property type="match status" value="1"/>
</dbReference>
<organism evidence="7 8">
    <name type="scientific">Ferviditalea candida</name>
    <dbReference type="NCBI Taxonomy" id="3108399"/>
    <lineage>
        <taxon>Bacteria</taxon>
        <taxon>Bacillati</taxon>
        <taxon>Bacillota</taxon>
        <taxon>Bacilli</taxon>
        <taxon>Bacillales</taxon>
        <taxon>Paenibacillaceae</taxon>
        <taxon>Ferviditalea</taxon>
    </lineage>
</organism>
<reference evidence="7" key="1">
    <citation type="submission" date="2023-12" db="EMBL/GenBank/DDBJ databases">
        <title>Fervidustalea candida gen. nov., sp. nov., a novel member of the family Paenibacillaceae isolated from a geothermal area.</title>
        <authorList>
            <person name="Li W.-J."/>
            <person name="Jiao J.-Y."/>
            <person name="Chen Y."/>
        </authorList>
    </citation>
    <scope>NUCLEOTIDE SEQUENCE</scope>
    <source>
        <strain evidence="7">SYSU GA230002</strain>
    </source>
</reference>
<feature type="domain" description="Nitroreductase" evidence="6">
    <location>
        <begin position="16"/>
        <end position="172"/>
    </location>
</feature>
<gene>
    <name evidence="7" type="primary">nfsA</name>
    <name evidence="7" type="ORF">VF724_03540</name>
</gene>
<proteinExistence type="inferred from homology"/>
<dbReference type="PIRSF" id="PIRSF005426">
    <property type="entry name" value="Frp"/>
    <property type="match status" value="1"/>
</dbReference>
<dbReference type="SUPFAM" id="SSF55469">
    <property type="entry name" value="FMN-dependent nitroreductase-like"/>
    <property type="match status" value="1"/>
</dbReference>
<dbReference type="Proteomes" id="UP001310386">
    <property type="component" value="Unassembled WGS sequence"/>
</dbReference>
<evidence type="ECO:0000256" key="2">
    <source>
        <dbReference type="ARBA" id="ARBA00022630"/>
    </source>
</evidence>
<keyword evidence="5" id="KW-0521">NADP</keyword>
<keyword evidence="3 5" id="KW-0288">FMN</keyword>
<evidence type="ECO:0000256" key="1">
    <source>
        <dbReference type="ARBA" id="ARBA00008366"/>
    </source>
</evidence>
<keyword evidence="8" id="KW-1185">Reference proteome</keyword>
<evidence type="ECO:0000256" key="5">
    <source>
        <dbReference type="PIRNR" id="PIRNR005426"/>
    </source>
</evidence>
<evidence type="ECO:0000256" key="3">
    <source>
        <dbReference type="ARBA" id="ARBA00022643"/>
    </source>
</evidence>